<dbReference type="GO" id="GO:0036424">
    <property type="term" value="F:L-phosphoserine phosphatase activity"/>
    <property type="evidence" value="ECO:0007669"/>
    <property type="project" value="TreeGrafter"/>
</dbReference>
<dbReference type="InterPro" id="IPR050582">
    <property type="entry name" value="HAD-like_SerB"/>
</dbReference>
<dbReference type="InterPro" id="IPR036412">
    <property type="entry name" value="HAD-like_sf"/>
</dbReference>
<reference evidence="1" key="1">
    <citation type="submission" date="2020-05" db="EMBL/GenBank/DDBJ databases">
        <authorList>
            <person name="Chiriac C."/>
            <person name="Salcher M."/>
            <person name="Ghai R."/>
            <person name="Kavagutti S V."/>
        </authorList>
    </citation>
    <scope>NUCLEOTIDE SEQUENCE</scope>
</reference>
<organism evidence="1">
    <name type="scientific">freshwater metagenome</name>
    <dbReference type="NCBI Taxonomy" id="449393"/>
    <lineage>
        <taxon>unclassified sequences</taxon>
        <taxon>metagenomes</taxon>
        <taxon>ecological metagenomes</taxon>
    </lineage>
</organism>
<evidence type="ECO:0000313" key="1">
    <source>
        <dbReference type="EMBL" id="CAB4563512.1"/>
    </source>
</evidence>
<protein>
    <submittedName>
        <fullName evidence="1">Unannotated protein</fullName>
    </submittedName>
</protein>
<dbReference type="EMBL" id="CAEZSR010000068">
    <property type="protein sequence ID" value="CAB4563512.1"/>
    <property type="molecule type" value="Genomic_DNA"/>
</dbReference>
<dbReference type="NCBIfam" id="TIGR01490">
    <property type="entry name" value="HAD-SF-IB-hyp1"/>
    <property type="match status" value="1"/>
</dbReference>
<dbReference type="GO" id="GO:0000287">
    <property type="term" value="F:magnesium ion binding"/>
    <property type="evidence" value="ECO:0007669"/>
    <property type="project" value="TreeGrafter"/>
</dbReference>
<accession>A0A6J6DH91</accession>
<dbReference type="PANTHER" id="PTHR43344:SF14">
    <property type="entry name" value="HAD-IB FAMILY HYDROLASE"/>
    <property type="match status" value="1"/>
</dbReference>
<sequence>MSGGRPVVAAFDVDGTITRRDCVRPFLQRVGGVRSIILAVGRRPLASGRALVRRDRDALKDVIVGGVLRGRRVSDVEAEGRSFASYVRTTLLRDDVVARLRWHQQQGHRTVMVSASLRPYLEPLAASLGMDAAICTDVLRIGDTYGAHLDGGNCRAAQKAVRLTAWLRANGLADAEVWAYGDSRGDAEMLAMAHRGELVRGSTVRAVPPETTP</sequence>
<dbReference type="PANTHER" id="PTHR43344">
    <property type="entry name" value="PHOSPHOSERINE PHOSPHATASE"/>
    <property type="match status" value="1"/>
</dbReference>
<dbReference type="InterPro" id="IPR006385">
    <property type="entry name" value="HAD_hydro_SerB1"/>
</dbReference>
<dbReference type="Gene3D" id="3.40.50.1000">
    <property type="entry name" value="HAD superfamily/HAD-like"/>
    <property type="match status" value="1"/>
</dbReference>
<dbReference type="Pfam" id="PF12710">
    <property type="entry name" value="HAD"/>
    <property type="match status" value="1"/>
</dbReference>
<dbReference type="NCBIfam" id="TIGR01488">
    <property type="entry name" value="HAD-SF-IB"/>
    <property type="match status" value="1"/>
</dbReference>
<gene>
    <name evidence="1" type="ORF">UFOPK1493_01941</name>
</gene>
<dbReference type="Gene3D" id="1.20.1440.100">
    <property type="entry name" value="SG protein - dephosphorylation function"/>
    <property type="match status" value="1"/>
</dbReference>
<dbReference type="InterPro" id="IPR023214">
    <property type="entry name" value="HAD_sf"/>
</dbReference>
<dbReference type="AlphaFoldDB" id="A0A6J6DH91"/>
<dbReference type="GO" id="GO:0006564">
    <property type="term" value="P:L-serine biosynthetic process"/>
    <property type="evidence" value="ECO:0007669"/>
    <property type="project" value="TreeGrafter"/>
</dbReference>
<proteinExistence type="predicted"/>
<dbReference type="SUPFAM" id="SSF56784">
    <property type="entry name" value="HAD-like"/>
    <property type="match status" value="1"/>
</dbReference>
<name>A0A6J6DH91_9ZZZZ</name>
<dbReference type="GO" id="GO:0005737">
    <property type="term" value="C:cytoplasm"/>
    <property type="evidence" value="ECO:0007669"/>
    <property type="project" value="TreeGrafter"/>
</dbReference>